<dbReference type="Pfam" id="PF00246">
    <property type="entry name" value="Peptidase_M14"/>
    <property type="match status" value="1"/>
</dbReference>
<reference evidence="9 10" key="1">
    <citation type="submission" date="2024-09" db="EMBL/GenBank/DDBJ databases">
        <authorList>
            <person name="Sun Q."/>
            <person name="Mori K."/>
        </authorList>
    </citation>
    <scope>NUCLEOTIDE SEQUENCE [LARGE SCALE GENOMIC DNA]</scope>
    <source>
        <strain evidence="9 10">CCM 7228</strain>
    </source>
</reference>
<dbReference type="CDD" id="cd06229">
    <property type="entry name" value="M14_Endopeptidase_I"/>
    <property type="match status" value="1"/>
</dbReference>
<evidence type="ECO:0000256" key="1">
    <source>
        <dbReference type="ARBA" id="ARBA00001947"/>
    </source>
</evidence>
<comment type="caution">
    <text evidence="9">The sequence shown here is derived from an EMBL/GenBank/DDBJ whole genome shotgun (WGS) entry which is preliminary data.</text>
</comment>
<evidence type="ECO:0000256" key="5">
    <source>
        <dbReference type="ARBA" id="ARBA00022833"/>
    </source>
</evidence>
<evidence type="ECO:0000313" key="10">
    <source>
        <dbReference type="Proteomes" id="UP001589854"/>
    </source>
</evidence>
<accession>A0ABV6GEQ1</accession>
<evidence type="ECO:0000259" key="8">
    <source>
        <dbReference type="PROSITE" id="PS52035"/>
    </source>
</evidence>
<dbReference type="Gene3D" id="3.40.630.10">
    <property type="entry name" value="Zn peptidases"/>
    <property type="match status" value="1"/>
</dbReference>
<dbReference type="GO" id="GO:0004180">
    <property type="term" value="F:carboxypeptidase activity"/>
    <property type="evidence" value="ECO:0007669"/>
    <property type="project" value="UniProtKB-KW"/>
</dbReference>
<keyword evidence="9" id="KW-0121">Carboxypeptidase</keyword>
<evidence type="ECO:0000313" key="9">
    <source>
        <dbReference type="EMBL" id="MFC0272162.1"/>
    </source>
</evidence>
<evidence type="ECO:0000256" key="3">
    <source>
        <dbReference type="ARBA" id="ARBA00022670"/>
    </source>
</evidence>
<sequence length="330" mass="37763">MLKLIILLCVFLLFPVHIKADRQVNPNQTYSYIQMKHDLVKLAKTYNLPLIKIGESEFGRDLLAVKVGEGQHSILLNGSHHGREWLTTNVLMNMVEEYAAAYQQGNSIGGYSTGILDTVSIWFVPMVNPDGVMIQQKGIEQLPFLMQEVYIDMNQGESDFKRWKANGLGIDLNRQYPAGWESIKGDQPSAAYSHYKGQEPLQAKEARALARFTKKKNPLITASYHTSGHELYWYYYNKLLNLHRDFRLVNHISKVTGYKVSYPSFNAVGGGYSDWFIQEFQRPAITLELSYLVKETSPPLSAFQEEWKRNRAIGLLIADEAIKFFINSEK</sequence>
<dbReference type="Proteomes" id="UP001589854">
    <property type="component" value="Unassembled WGS sequence"/>
</dbReference>
<dbReference type="InterPro" id="IPR034274">
    <property type="entry name" value="ENP1_M14_CPD"/>
</dbReference>
<evidence type="ECO:0000256" key="4">
    <source>
        <dbReference type="ARBA" id="ARBA00022801"/>
    </source>
</evidence>
<dbReference type="InterPro" id="IPR000834">
    <property type="entry name" value="Peptidase_M14"/>
</dbReference>
<dbReference type="EC" id="3.4.17.-" evidence="9"/>
<dbReference type="SUPFAM" id="SSF53187">
    <property type="entry name" value="Zn-dependent exopeptidases"/>
    <property type="match status" value="1"/>
</dbReference>
<keyword evidence="10" id="KW-1185">Reference proteome</keyword>
<dbReference type="PANTHER" id="PTHR11705:SF143">
    <property type="entry name" value="SLL0236 PROTEIN"/>
    <property type="match status" value="1"/>
</dbReference>
<keyword evidence="4 9" id="KW-0378">Hydrolase</keyword>
<protein>
    <submittedName>
        <fullName evidence="9">M14 family metallocarboxypeptidase</fullName>
        <ecNumber evidence="9">3.4.17.-</ecNumber>
    </submittedName>
</protein>
<feature type="active site" description="Proton donor/acceptor" evidence="7">
    <location>
        <position position="288"/>
    </location>
</feature>
<keyword evidence="3" id="KW-0645">Protease</keyword>
<evidence type="ECO:0000256" key="6">
    <source>
        <dbReference type="ARBA" id="ARBA00023049"/>
    </source>
</evidence>
<dbReference type="EMBL" id="JBHLVO010000008">
    <property type="protein sequence ID" value="MFC0272162.1"/>
    <property type="molecule type" value="Genomic_DNA"/>
</dbReference>
<organism evidence="9 10">
    <name type="scientific">Metabacillus herbersteinensis</name>
    <dbReference type="NCBI Taxonomy" id="283816"/>
    <lineage>
        <taxon>Bacteria</taxon>
        <taxon>Bacillati</taxon>
        <taxon>Bacillota</taxon>
        <taxon>Bacilli</taxon>
        <taxon>Bacillales</taxon>
        <taxon>Bacillaceae</taxon>
        <taxon>Metabacillus</taxon>
    </lineage>
</organism>
<keyword evidence="6" id="KW-0482">Metalloprotease</keyword>
<proteinExistence type="inferred from homology"/>
<comment type="cofactor">
    <cofactor evidence="1">
        <name>Zn(2+)</name>
        <dbReference type="ChEBI" id="CHEBI:29105"/>
    </cofactor>
</comment>
<evidence type="ECO:0000256" key="2">
    <source>
        <dbReference type="ARBA" id="ARBA00005988"/>
    </source>
</evidence>
<evidence type="ECO:0000256" key="7">
    <source>
        <dbReference type="PROSITE-ProRule" id="PRU01379"/>
    </source>
</evidence>
<dbReference type="SMART" id="SM00631">
    <property type="entry name" value="Zn_pept"/>
    <property type="match status" value="1"/>
</dbReference>
<dbReference type="PANTHER" id="PTHR11705">
    <property type="entry name" value="PROTEASE FAMILY M14 CARBOXYPEPTIDASE A,B"/>
    <property type="match status" value="1"/>
</dbReference>
<keyword evidence="5" id="KW-0862">Zinc</keyword>
<feature type="domain" description="Peptidase M14" evidence="8">
    <location>
        <begin position="28"/>
        <end position="321"/>
    </location>
</feature>
<gene>
    <name evidence="9" type="ORF">ACFFIX_11930</name>
</gene>
<name>A0ABV6GEQ1_9BACI</name>
<dbReference type="RefSeq" id="WP_378934188.1">
    <property type="nucleotide sequence ID" value="NZ_JBHLVO010000008.1"/>
</dbReference>
<comment type="similarity">
    <text evidence="2 7">Belongs to the peptidase M14 family.</text>
</comment>
<dbReference type="PROSITE" id="PS52035">
    <property type="entry name" value="PEPTIDASE_M14"/>
    <property type="match status" value="1"/>
</dbReference>